<evidence type="ECO:0000259" key="12">
    <source>
        <dbReference type="Pfam" id="PF24105"/>
    </source>
</evidence>
<dbReference type="EMBL" id="JAANQT010000076">
    <property type="protein sequence ID" value="KAG1314935.1"/>
    <property type="molecule type" value="Genomic_DNA"/>
</dbReference>
<feature type="repeat" description="WD" evidence="9">
    <location>
        <begin position="466"/>
        <end position="507"/>
    </location>
</feature>
<name>A0A9P6XIT5_RHIOR</name>
<sequence length="745" mass="85534">MLFTTKIQLFILLLISFILVYYLLPTHHNTTTAYNFTNLNRPSGDRVLILTPFKQSAHLIDRYFDNLERLTYPHHFVSIGLLVSDSTDGTLDKIQARVDKQLPFEEITVMQRDFHYDLPNTEDRHHFDVQVQRRAIMAKSRNTLLATALSSRHDWVLWLDGDVTEYPETILEELIAVNKDVVAPNCWWHSYNEEGGYDKNNWQETPESLEFKKSLSEDDVLVEGYENVLLTHRKLMMDMRNESGDIYDTIPLDAVGGTCTFVKAQVHRDGAIFPPFVYQHQVETEGFAKMTLEINWHEGQAIYSIDFSLDGLRYATAGADSSIRIWSIQKRPDNAHEENSTRQEKDKSKQLVNSLPVDIDFLSELKRHSSPVNVVRFSPRGDYLASAGDDACIIIWKLAPSKENTMINDHSEYEKETWSVVHMFYGHNKEIYDLAWSPCGRYFITASIDNTARVWSLTERNCIHVIADHTHYVQGVSWDPLGQYVSTQSSDRSVAIYKYRKTNNDKITFTPCVRKFTKMDKGKEPFRLYHDENLVSFFRRLSFSPDGALLITPAGLNRSQDEEGEQQEEQDLQNCAYIYPRNMLLKQPVGLVGNHPKPSIAIRWCPTLFKKRSNFPSAFALPYRMLYATATQDSVYIYDTQQIRPICAISGMHFAPITDLAWSPDGAVLMFSSADGYCSAVVFSEGEMGIRYEKQIERSTEDIEMADAIPKKRIIDSLKSQQQESNSNNGNSKKRRITPMLVSSS</sequence>
<keyword evidence="11" id="KW-0812">Transmembrane</keyword>
<gene>
    <name evidence="13" type="ORF">G6F64_001067</name>
</gene>
<feature type="repeat" description="WD" evidence="9">
    <location>
        <begin position="365"/>
        <end position="406"/>
    </location>
</feature>
<keyword evidence="4" id="KW-0677">Repeat</keyword>
<protein>
    <recommendedName>
        <fullName evidence="12">CAF1B/HIR1 beta-propeller domain-containing protein</fullName>
    </recommendedName>
</protein>
<keyword evidence="11" id="KW-0472">Membrane</keyword>
<evidence type="ECO:0000256" key="1">
    <source>
        <dbReference type="ARBA" id="ARBA00004123"/>
    </source>
</evidence>
<evidence type="ECO:0000256" key="8">
    <source>
        <dbReference type="ARBA" id="ARBA00023242"/>
    </source>
</evidence>
<dbReference type="Proteomes" id="UP000716291">
    <property type="component" value="Unassembled WGS sequence"/>
</dbReference>
<feature type="transmembrane region" description="Helical" evidence="11">
    <location>
        <begin position="7"/>
        <end position="24"/>
    </location>
</feature>
<organism evidence="13 14">
    <name type="scientific">Rhizopus oryzae</name>
    <name type="common">Mucormycosis agent</name>
    <name type="synonym">Rhizopus arrhizus var. delemar</name>
    <dbReference type="NCBI Taxonomy" id="64495"/>
    <lineage>
        <taxon>Eukaryota</taxon>
        <taxon>Fungi</taxon>
        <taxon>Fungi incertae sedis</taxon>
        <taxon>Mucoromycota</taxon>
        <taxon>Mucoromycotina</taxon>
        <taxon>Mucoromycetes</taxon>
        <taxon>Mucorales</taxon>
        <taxon>Mucorineae</taxon>
        <taxon>Rhizopodaceae</taxon>
        <taxon>Rhizopus</taxon>
    </lineage>
</organism>
<evidence type="ECO:0000313" key="13">
    <source>
        <dbReference type="EMBL" id="KAG1314935.1"/>
    </source>
</evidence>
<evidence type="ECO:0000256" key="3">
    <source>
        <dbReference type="ARBA" id="ARBA00022574"/>
    </source>
</evidence>
<dbReference type="PROSITE" id="PS50082">
    <property type="entry name" value="WD_REPEATS_2"/>
    <property type="match status" value="4"/>
</dbReference>
<dbReference type="GO" id="GO:0006334">
    <property type="term" value="P:nucleosome assembly"/>
    <property type="evidence" value="ECO:0007669"/>
    <property type="project" value="TreeGrafter"/>
</dbReference>
<evidence type="ECO:0000256" key="4">
    <source>
        <dbReference type="ARBA" id="ARBA00022737"/>
    </source>
</evidence>
<dbReference type="PANTHER" id="PTHR15271:SF4">
    <property type="entry name" value="CHROMATIN ASSEMBLY FACTOR 1 SUBUNIT B"/>
    <property type="match status" value="1"/>
</dbReference>
<dbReference type="SUPFAM" id="SSF53448">
    <property type="entry name" value="Nucleotide-diphospho-sugar transferases"/>
    <property type="match status" value="1"/>
</dbReference>
<feature type="region of interest" description="Disordered" evidence="10">
    <location>
        <begin position="717"/>
        <end position="745"/>
    </location>
</feature>
<evidence type="ECO:0000256" key="9">
    <source>
        <dbReference type="PROSITE-ProRule" id="PRU00221"/>
    </source>
</evidence>
<keyword evidence="3 9" id="KW-0853">WD repeat</keyword>
<keyword evidence="11" id="KW-1133">Transmembrane helix</keyword>
<dbReference type="GO" id="GO:0006335">
    <property type="term" value="P:DNA replication-dependent chromatin assembly"/>
    <property type="evidence" value="ECO:0007669"/>
    <property type="project" value="InterPro"/>
</dbReference>
<keyword evidence="7" id="KW-0234">DNA repair</keyword>
<dbReference type="Gene3D" id="3.90.550.10">
    <property type="entry name" value="Spore Coat Polysaccharide Biosynthesis Protein SpsA, Chain A"/>
    <property type="match status" value="1"/>
</dbReference>
<dbReference type="InterPro" id="IPR029044">
    <property type="entry name" value="Nucleotide-diphossugar_trans"/>
</dbReference>
<feature type="compositionally biased region" description="Low complexity" evidence="10">
    <location>
        <begin position="719"/>
        <end position="731"/>
    </location>
</feature>
<comment type="caution">
    <text evidence="13">The sequence shown here is derived from an EMBL/GenBank/DDBJ whole genome shotgun (WGS) entry which is preliminary data.</text>
</comment>
<evidence type="ECO:0000256" key="11">
    <source>
        <dbReference type="SAM" id="Phobius"/>
    </source>
</evidence>
<keyword evidence="6" id="KW-0156">Chromatin regulator</keyword>
<dbReference type="PANTHER" id="PTHR15271">
    <property type="entry name" value="CHROMATIN ASSEMBLY FACTOR 1 SUBUNIT B"/>
    <property type="match status" value="1"/>
</dbReference>
<evidence type="ECO:0000256" key="2">
    <source>
        <dbReference type="ARBA" id="ARBA00007306"/>
    </source>
</evidence>
<dbReference type="GO" id="GO:0005634">
    <property type="term" value="C:nucleus"/>
    <property type="evidence" value="ECO:0007669"/>
    <property type="project" value="UniProtKB-SubCell"/>
</dbReference>
<keyword evidence="8" id="KW-0539">Nucleus</keyword>
<dbReference type="AlphaFoldDB" id="A0A9P6XIT5"/>
<dbReference type="SUPFAM" id="SSF50978">
    <property type="entry name" value="WD40 repeat-like"/>
    <property type="match status" value="1"/>
</dbReference>
<dbReference type="InterPro" id="IPR045145">
    <property type="entry name" value="PTHR15271"/>
</dbReference>
<evidence type="ECO:0000313" key="14">
    <source>
        <dbReference type="Proteomes" id="UP000716291"/>
    </source>
</evidence>
<dbReference type="CDD" id="cd00200">
    <property type="entry name" value="WD40"/>
    <property type="match status" value="1"/>
</dbReference>
<reference evidence="13" key="1">
    <citation type="journal article" date="2020" name="Microb. Genom.">
        <title>Genetic diversity of clinical and environmental Mucorales isolates obtained from an investigation of mucormycosis cases among solid organ transplant recipients.</title>
        <authorList>
            <person name="Nguyen M.H."/>
            <person name="Kaul D."/>
            <person name="Muto C."/>
            <person name="Cheng S.J."/>
            <person name="Richter R.A."/>
            <person name="Bruno V.M."/>
            <person name="Liu G."/>
            <person name="Beyhan S."/>
            <person name="Sundermann A.J."/>
            <person name="Mounaud S."/>
            <person name="Pasculle A.W."/>
            <person name="Nierman W.C."/>
            <person name="Driscoll E."/>
            <person name="Cumbie R."/>
            <person name="Clancy C.J."/>
            <person name="Dupont C.L."/>
        </authorList>
    </citation>
    <scope>NUCLEOTIDE SEQUENCE</scope>
    <source>
        <strain evidence="13">GL11</strain>
    </source>
</reference>
<comment type="similarity">
    <text evidence="2">Belongs to the WD repeat HIR1 family.</text>
</comment>
<keyword evidence="5" id="KW-0227">DNA damage</keyword>
<dbReference type="PROSITE" id="PS50294">
    <property type="entry name" value="WD_REPEATS_REGION"/>
    <property type="match status" value="2"/>
</dbReference>
<dbReference type="SMART" id="SM00320">
    <property type="entry name" value="WD40"/>
    <property type="match status" value="6"/>
</dbReference>
<accession>A0A9P6XIT5</accession>
<dbReference type="GO" id="GO:0006281">
    <property type="term" value="P:DNA repair"/>
    <property type="evidence" value="ECO:0007669"/>
    <property type="project" value="UniProtKB-KW"/>
</dbReference>
<dbReference type="Pfam" id="PF24105">
    <property type="entry name" value="Beta-prop_CAF1B_HIR1"/>
    <property type="match status" value="1"/>
</dbReference>
<keyword evidence="14" id="KW-1185">Reference proteome</keyword>
<evidence type="ECO:0000256" key="5">
    <source>
        <dbReference type="ARBA" id="ARBA00022763"/>
    </source>
</evidence>
<comment type="subcellular location">
    <subcellularLocation>
        <location evidence="1">Nucleus</location>
    </subcellularLocation>
</comment>
<dbReference type="Pfam" id="PF03452">
    <property type="entry name" value="Anp1"/>
    <property type="match status" value="1"/>
</dbReference>
<feature type="repeat" description="WD" evidence="9">
    <location>
        <begin position="424"/>
        <end position="465"/>
    </location>
</feature>
<proteinExistence type="inferred from homology"/>
<dbReference type="InterPro" id="IPR015943">
    <property type="entry name" value="WD40/YVTN_repeat-like_dom_sf"/>
</dbReference>
<dbReference type="InterPro" id="IPR055410">
    <property type="entry name" value="Beta-prop_CAF1B_HIR1"/>
</dbReference>
<dbReference type="GO" id="GO:0033186">
    <property type="term" value="C:CAF-1 complex"/>
    <property type="evidence" value="ECO:0007669"/>
    <property type="project" value="TreeGrafter"/>
</dbReference>
<dbReference type="InterPro" id="IPR001680">
    <property type="entry name" value="WD40_rpt"/>
</dbReference>
<dbReference type="Gene3D" id="2.130.10.10">
    <property type="entry name" value="YVTN repeat-like/Quinoprotein amine dehydrogenase"/>
    <property type="match status" value="2"/>
</dbReference>
<evidence type="ECO:0000256" key="10">
    <source>
        <dbReference type="SAM" id="MobiDB-lite"/>
    </source>
</evidence>
<feature type="domain" description="CAF1B/HIR1 beta-propeller" evidence="12">
    <location>
        <begin position="291"/>
        <end position="688"/>
    </location>
</feature>
<evidence type="ECO:0000256" key="6">
    <source>
        <dbReference type="ARBA" id="ARBA00022853"/>
    </source>
</evidence>
<feature type="repeat" description="WD" evidence="9">
    <location>
        <begin position="302"/>
        <end position="329"/>
    </location>
</feature>
<evidence type="ECO:0000256" key="7">
    <source>
        <dbReference type="ARBA" id="ARBA00023204"/>
    </source>
</evidence>
<dbReference type="InterPro" id="IPR036322">
    <property type="entry name" value="WD40_repeat_dom_sf"/>
</dbReference>